<evidence type="ECO:0000259" key="3">
    <source>
        <dbReference type="Pfam" id="PF00294"/>
    </source>
</evidence>
<dbReference type="Proteomes" id="UP001595833">
    <property type="component" value="Unassembled WGS sequence"/>
</dbReference>
<dbReference type="GO" id="GO:0016301">
    <property type="term" value="F:kinase activity"/>
    <property type="evidence" value="ECO:0007669"/>
    <property type="project" value="UniProtKB-KW"/>
</dbReference>
<dbReference type="InterPro" id="IPR029056">
    <property type="entry name" value="Ribokinase-like"/>
</dbReference>
<dbReference type="InterPro" id="IPR011611">
    <property type="entry name" value="PfkB_dom"/>
</dbReference>
<dbReference type="PANTHER" id="PTHR10584:SF166">
    <property type="entry name" value="RIBOKINASE"/>
    <property type="match status" value="1"/>
</dbReference>
<evidence type="ECO:0000313" key="5">
    <source>
        <dbReference type="Proteomes" id="UP001595833"/>
    </source>
</evidence>
<reference evidence="5" key="1">
    <citation type="journal article" date="2019" name="Int. J. Syst. Evol. Microbiol.">
        <title>The Global Catalogue of Microorganisms (GCM) 10K type strain sequencing project: providing services to taxonomists for standard genome sequencing and annotation.</title>
        <authorList>
            <consortium name="The Broad Institute Genomics Platform"/>
            <consortium name="The Broad Institute Genome Sequencing Center for Infectious Disease"/>
            <person name="Wu L."/>
            <person name="Ma J."/>
        </authorList>
    </citation>
    <scope>NUCLEOTIDE SEQUENCE [LARGE SCALE GENOMIC DNA]</scope>
    <source>
        <strain evidence="5">KCTC 12848</strain>
    </source>
</reference>
<evidence type="ECO:0000256" key="1">
    <source>
        <dbReference type="ARBA" id="ARBA00022679"/>
    </source>
</evidence>
<feature type="domain" description="Carbohydrate kinase PfkB" evidence="3">
    <location>
        <begin position="38"/>
        <end position="98"/>
    </location>
</feature>
<dbReference type="EC" id="2.7.1.-" evidence="4"/>
<keyword evidence="1 4" id="KW-0808">Transferase</keyword>
<evidence type="ECO:0000256" key="2">
    <source>
        <dbReference type="ARBA" id="ARBA00022777"/>
    </source>
</evidence>
<proteinExistence type="predicted"/>
<comment type="caution">
    <text evidence="4">The sequence shown here is derived from an EMBL/GenBank/DDBJ whole genome shotgun (WGS) entry which is preliminary data.</text>
</comment>
<protein>
    <submittedName>
        <fullName evidence="4">Carbohydrate kinase family protein</fullName>
        <ecNumber evidence="4">2.7.1.-</ecNumber>
    </submittedName>
</protein>
<dbReference type="PANTHER" id="PTHR10584">
    <property type="entry name" value="SUGAR KINASE"/>
    <property type="match status" value="1"/>
</dbReference>
<gene>
    <name evidence="4" type="ORF">ACFPFM_20335</name>
</gene>
<dbReference type="RefSeq" id="WP_380647139.1">
    <property type="nucleotide sequence ID" value="NZ_BAAAKE010000017.1"/>
</dbReference>
<name>A0ABV9Y092_9PSEU</name>
<organism evidence="4 5">
    <name type="scientific">Saccharothrix xinjiangensis</name>
    <dbReference type="NCBI Taxonomy" id="204798"/>
    <lineage>
        <taxon>Bacteria</taxon>
        <taxon>Bacillati</taxon>
        <taxon>Actinomycetota</taxon>
        <taxon>Actinomycetes</taxon>
        <taxon>Pseudonocardiales</taxon>
        <taxon>Pseudonocardiaceae</taxon>
        <taxon>Saccharothrix</taxon>
    </lineage>
</organism>
<dbReference type="Gene3D" id="3.40.1190.20">
    <property type="match status" value="1"/>
</dbReference>
<dbReference type="EMBL" id="JBHSJB010000018">
    <property type="protein sequence ID" value="MFC5056093.1"/>
    <property type="molecule type" value="Genomic_DNA"/>
</dbReference>
<evidence type="ECO:0000313" key="4">
    <source>
        <dbReference type="EMBL" id="MFC5056093.1"/>
    </source>
</evidence>
<keyword evidence="5" id="KW-1185">Reference proteome</keyword>
<keyword evidence="2 4" id="KW-0418">Kinase</keyword>
<dbReference type="Pfam" id="PF00294">
    <property type="entry name" value="PfkB"/>
    <property type="match status" value="1"/>
</dbReference>
<dbReference type="SUPFAM" id="SSF53613">
    <property type="entry name" value="Ribokinase-like"/>
    <property type="match status" value="1"/>
</dbReference>
<sequence length="111" mass="11027">MALLTVPASGRGAARAVPGIGGAESNVAIALARHAGRTRHAPTRPARVVDAVGAGDAFAGGYLSELVAGADVERCLRTGNALGGFVVGATGDWEGLPTRADLAAPEAEVVR</sequence>
<accession>A0ABV9Y092</accession>